<organism evidence="1 2">
    <name type="scientific">Melastoma candidum</name>
    <dbReference type="NCBI Taxonomy" id="119954"/>
    <lineage>
        <taxon>Eukaryota</taxon>
        <taxon>Viridiplantae</taxon>
        <taxon>Streptophyta</taxon>
        <taxon>Embryophyta</taxon>
        <taxon>Tracheophyta</taxon>
        <taxon>Spermatophyta</taxon>
        <taxon>Magnoliopsida</taxon>
        <taxon>eudicotyledons</taxon>
        <taxon>Gunneridae</taxon>
        <taxon>Pentapetalae</taxon>
        <taxon>rosids</taxon>
        <taxon>malvids</taxon>
        <taxon>Myrtales</taxon>
        <taxon>Melastomataceae</taxon>
        <taxon>Melastomatoideae</taxon>
        <taxon>Melastomateae</taxon>
        <taxon>Melastoma</taxon>
    </lineage>
</organism>
<dbReference type="EMBL" id="CM042883">
    <property type="protein sequence ID" value="KAI4376916.1"/>
    <property type="molecule type" value="Genomic_DNA"/>
</dbReference>
<keyword evidence="2" id="KW-1185">Reference proteome</keyword>
<reference evidence="2" key="1">
    <citation type="journal article" date="2023" name="Front. Plant Sci.">
        <title>Chromosomal-level genome assembly of Melastoma candidum provides insights into trichome evolution.</title>
        <authorList>
            <person name="Zhong Y."/>
            <person name="Wu W."/>
            <person name="Sun C."/>
            <person name="Zou P."/>
            <person name="Liu Y."/>
            <person name="Dai S."/>
            <person name="Zhou R."/>
        </authorList>
    </citation>
    <scope>NUCLEOTIDE SEQUENCE [LARGE SCALE GENOMIC DNA]</scope>
</reference>
<protein>
    <submittedName>
        <fullName evidence="1">Uncharacterized protein</fullName>
    </submittedName>
</protein>
<accession>A0ACB9RF90</accession>
<proteinExistence type="predicted"/>
<evidence type="ECO:0000313" key="1">
    <source>
        <dbReference type="EMBL" id="KAI4376916.1"/>
    </source>
</evidence>
<dbReference type="Proteomes" id="UP001057402">
    <property type="component" value="Chromosome 4"/>
</dbReference>
<name>A0ACB9RF90_9MYRT</name>
<gene>
    <name evidence="1" type="ORF">MLD38_014621</name>
</gene>
<sequence length="591" mass="63644">MLRFQSRRASRIVDAFLADPFEADCAKSTHSSGRQGNCSKSSGLDCEGDTTKGSGDEGADLQHVSPGHSYPDVFSCDGLAVGAQEYQGTGPSFSVRCDVTVGDLPIDDGGDKAGVDPFFDIKEGSPIGAFTSHVQPPRDPFQDPEVNGNPGEDASGSSRLLDDTRHAHREFAQTTTKRRKKASNASDTDGCKRCSCKKSRCLKLYCDCFAAGLFCTEPCACQGCLNRFEEQDTVLAARERIQSRNPQAFAPKIVHSNKTLDATTGEEGIMSTPSSSRHKKGCNCKRSMCQKKYCECYQANVGCSDNCRCEGCQNVFGTKEDFSFARELACRTVDAASLEGTSNVKMAIAGTYSHDHLMPPTPSFQFSDNRKGLQRSRLAIECPCPSSTAKSGAARWSREMQSEVSKESPTLETVTNFIESDFSEKVGKFSSKHYSLGGSSNLAPLSSPTTMKSSSGSTKTEPAHFTIRLGGGHAPSRFLWRGGSLETPGNVSGGENYHLDDNLSGKVYWNLGDDAPGVPKDVPSPPKPVIVSSPNRKRVSSPHKQVQEHHLTPSTALRSGGKFILKAVPSFPPLTPLGEPRNNTSEPHGPP</sequence>
<evidence type="ECO:0000313" key="2">
    <source>
        <dbReference type="Proteomes" id="UP001057402"/>
    </source>
</evidence>
<comment type="caution">
    <text evidence="1">The sequence shown here is derived from an EMBL/GenBank/DDBJ whole genome shotgun (WGS) entry which is preliminary data.</text>
</comment>